<protein>
    <submittedName>
        <fullName evidence="2">Uncharacterized protein</fullName>
    </submittedName>
</protein>
<sequence length="230" mass="26249">MEISPPMTSTQVIQKIKAGGELIIRHQGLVQNKRGLSSGMVLLPRRHIEKQNLSTAQKLHSMGTGLNNQNPHHYVTDLSQGPGNMLNVKNNLIYLLHPLKRKNSAFSSVPPYIRRKLADASEIQQLCKISKASHPRCGDVFPLPTTSSGTGSKPLSHRQRRGTWFQQHSHMYKRWKMKQGKFHQKERGETRHHNPNDKLQSLSGKESEPEEKVLLKIRSPKRKYHHSFIG</sequence>
<feature type="region of interest" description="Disordered" evidence="1">
    <location>
        <begin position="178"/>
        <end position="230"/>
    </location>
</feature>
<gene>
    <name evidence="2" type="ORF">PoB_006742100</name>
</gene>
<comment type="caution">
    <text evidence="2">The sequence shown here is derived from an EMBL/GenBank/DDBJ whole genome shotgun (WGS) entry which is preliminary data.</text>
</comment>
<reference evidence="2 3" key="1">
    <citation type="journal article" date="2021" name="Elife">
        <title>Chloroplast acquisition without the gene transfer in kleptoplastic sea slugs, Plakobranchus ocellatus.</title>
        <authorList>
            <person name="Maeda T."/>
            <person name="Takahashi S."/>
            <person name="Yoshida T."/>
            <person name="Shimamura S."/>
            <person name="Takaki Y."/>
            <person name="Nagai Y."/>
            <person name="Toyoda A."/>
            <person name="Suzuki Y."/>
            <person name="Arimoto A."/>
            <person name="Ishii H."/>
            <person name="Satoh N."/>
            <person name="Nishiyama T."/>
            <person name="Hasebe M."/>
            <person name="Maruyama T."/>
            <person name="Minagawa J."/>
            <person name="Obokata J."/>
            <person name="Shigenobu S."/>
        </authorList>
    </citation>
    <scope>NUCLEOTIDE SEQUENCE [LARGE SCALE GENOMIC DNA]</scope>
</reference>
<evidence type="ECO:0000313" key="2">
    <source>
        <dbReference type="EMBL" id="GFO40916.1"/>
    </source>
</evidence>
<organism evidence="2 3">
    <name type="scientific">Plakobranchus ocellatus</name>
    <dbReference type="NCBI Taxonomy" id="259542"/>
    <lineage>
        <taxon>Eukaryota</taxon>
        <taxon>Metazoa</taxon>
        <taxon>Spiralia</taxon>
        <taxon>Lophotrochozoa</taxon>
        <taxon>Mollusca</taxon>
        <taxon>Gastropoda</taxon>
        <taxon>Heterobranchia</taxon>
        <taxon>Euthyneura</taxon>
        <taxon>Panpulmonata</taxon>
        <taxon>Sacoglossa</taxon>
        <taxon>Placobranchoidea</taxon>
        <taxon>Plakobranchidae</taxon>
        <taxon>Plakobranchus</taxon>
    </lineage>
</organism>
<evidence type="ECO:0000256" key="1">
    <source>
        <dbReference type="SAM" id="MobiDB-lite"/>
    </source>
</evidence>
<dbReference type="Proteomes" id="UP000735302">
    <property type="component" value="Unassembled WGS sequence"/>
</dbReference>
<feature type="compositionally biased region" description="Basic and acidic residues" evidence="1">
    <location>
        <begin position="183"/>
        <end position="196"/>
    </location>
</feature>
<feature type="compositionally biased region" description="Polar residues" evidence="1">
    <location>
        <begin position="144"/>
        <end position="153"/>
    </location>
</feature>
<evidence type="ECO:0000313" key="3">
    <source>
        <dbReference type="Proteomes" id="UP000735302"/>
    </source>
</evidence>
<accession>A0AAV4D9S3</accession>
<dbReference type="AlphaFoldDB" id="A0AAV4D9S3"/>
<feature type="compositionally biased region" description="Basic residues" evidence="1">
    <location>
        <begin position="218"/>
        <end position="230"/>
    </location>
</feature>
<proteinExistence type="predicted"/>
<keyword evidence="3" id="KW-1185">Reference proteome</keyword>
<feature type="compositionally biased region" description="Basic and acidic residues" evidence="1">
    <location>
        <begin position="205"/>
        <end position="214"/>
    </location>
</feature>
<dbReference type="EMBL" id="BLXT01007646">
    <property type="protein sequence ID" value="GFO40916.1"/>
    <property type="molecule type" value="Genomic_DNA"/>
</dbReference>
<name>A0AAV4D9S3_9GAST</name>
<feature type="region of interest" description="Disordered" evidence="1">
    <location>
        <begin position="142"/>
        <end position="162"/>
    </location>
</feature>